<protein>
    <recommendedName>
        <fullName evidence="7">Aconitate hydratase</fullName>
        <shortName evidence="7">Aconitase</shortName>
        <ecNumber evidence="7">4.2.1.3</ecNumber>
    </recommendedName>
</protein>
<evidence type="ECO:0000256" key="6">
    <source>
        <dbReference type="ARBA" id="ARBA00023239"/>
    </source>
</evidence>
<dbReference type="GO" id="GO:0003994">
    <property type="term" value="F:aconitate hydratase activity"/>
    <property type="evidence" value="ECO:0007669"/>
    <property type="project" value="UniProtKB-EC"/>
</dbReference>
<dbReference type="EMBL" id="CP035758">
    <property type="protein sequence ID" value="QBD76785.1"/>
    <property type="molecule type" value="Genomic_DNA"/>
</dbReference>
<feature type="domain" description="Aconitase/3-isopropylmalate dehydratase large subunit alpha/beta/alpha" evidence="8">
    <location>
        <begin position="79"/>
        <end position="567"/>
    </location>
</feature>
<organism evidence="10 11">
    <name type="scientific">Ktedonosporobacter rubrisoli</name>
    <dbReference type="NCBI Taxonomy" id="2509675"/>
    <lineage>
        <taxon>Bacteria</taxon>
        <taxon>Bacillati</taxon>
        <taxon>Chloroflexota</taxon>
        <taxon>Ktedonobacteria</taxon>
        <taxon>Ktedonobacterales</taxon>
        <taxon>Ktedonosporobacteraceae</taxon>
        <taxon>Ktedonosporobacter</taxon>
    </lineage>
</organism>
<comment type="cofactor">
    <cofactor evidence="1">
        <name>[4Fe-4S] cluster</name>
        <dbReference type="ChEBI" id="CHEBI:49883"/>
    </cofactor>
</comment>
<dbReference type="GO" id="GO:0006099">
    <property type="term" value="P:tricarboxylic acid cycle"/>
    <property type="evidence" value="ECO:0007669"/>
    <property type="project" value="UniProtKB-UniPathway"/>
</dbReference>
<dbReference type="InterPro" id="IPR006249">
    <property type="entry name" value="Aconitase/IRP2"/>
</dbReference>
<keyword evidence="3" id="KW-0479">Metal-binding</keyword>
<dbReference type="CDD" id="cd01586">
    <property type="entry name" value="AcnA_IRP"/>
    <property type="match status" value="1"/>
</dbReference>
<dbReference type="InterPro" id="IPR015928">
    <property type="entry name" value="Aconitase/3IPM_dehydase_swvl"/>
</dbReference>
<dbReference type="SUPFAM" id="SSF52016">
    <property type="entry name" value="LeuD/IlvD-like"/>
    <property type="match status" value="1"/>
</dbReference>
<feature type="domain" description="Aconitase A/isopropylmalate dehydratase small subunit swivel" evidence="9">
    <location>
        <begin position="693"/>
        <end position="820"/>
    </location>
</feature>
<evidence type="ECO:0000313" key="11">
    <source>
        <dbReference type="Proteomes" id="UP000290365"/>
    </source>
</evidence>
<dbReference type="Pfam" id="PF00694">
    <property type="entry name" value="Aconitase_C"/>
    <property type="match status" value="1"/>
</dbReference>
<evidence type="ECO:0000259" key="9">
    <source>
        <dbReference type="Pfam" id="PF00694"/>
    </source>
</evidence>
<proteinExistence type="inferred from homology"/>
<dbReference type="InterPro" id="IPR001030">
    <property type="entry name" value="Acoase/IPM_deHydtase_lsu_aba"/>
</dbReference>
<dbReference type="GO" id="GO:0046872">
    <property type="term" value="F:metal ion binding"/>
    <property type="evidence" value="ECO:0007669"/>
    <property type="project" value="UniProtKB-KW"/>
</dbReference>
<evidence type="ECO:0000256" key="7">
    <source>
        <dbReference type="RuleBase" id="RU361275"/>
    </source>
</evidence>
<dbReference type="PROSITE" id="PS00450">
    <property type="entry name" value="ACONITASE_1"/>
    <property type="match status" value="1"/>
</dbReference>
<dbReference type="Pfam" id="PF00330">
    <property type="entry name" value="Aconitase"/>
    <property type="match status" value="1"/>
</dbReference>
<name>A0A4P6JNH0_KTERU</name>
<keyword evidence="6 7" id="KW-0456">Lyase</keyword>
<dbReference type="InterPro" id="IPR015931">
    <property type="entry name" value="Acnase/IPM_dHydase_lsu_aba_1/3"/>
</dbReference>
<dbReference type="Gene3D" id="3.20.19.10">
    <property type="entry name" value="Aconitase, domain 4"/>
    <property type="match status" value="1"/>
</dbReference>
<dbReference type="NCBIfam" id="TIGR01341">
    <property type="entry name" value="aconitase_1"/>
    <property type="match status" value="1"/>
</dbReference>
<dbReference type="UniPathway" id="UPA00223">
    <property type="reaction ID" value="UER00718"/>
</dbReference>
<sequence length="896" mass="98198">MKPESHLWDARAQLTSGTHQLVYYRLQALEDAGLLSLHRLPYTVKVLLENVLRQADQGGLVSEADVQSLASWQPGQAQHTQAEYPFFPTRVLLPDLSGIPAVADLAAMRAAIVRKGGDPRLVNPLVPADFIIDHSVQVDQFGTSKALMANMAREYERNRERYAFLRWAQKAFDNFRVVPPGQGILHQVNLEYLATVVATRQIAGELVAMPDTLVGADSHTPMINGLGVLGWGVGGIEAEAVMLGLPIYLLTPEVIGIRVIGNLPEGTTATDVVLTVTQLLRQQKVVGKFIEFTGPGLKHLALADRATIANMSPEFGATSTIFPVDAETLRYLRITGRSAEQVELVERYTREQRMFWTDETPEPAFDALLELDLSSIEPSVAGPRRPQDRVALWAVGRTLRSNFAERFPAEGAVKEVPLEYQGQHIPVRDGSIAIAAITSCTNTSNPAVMIAAGLLAKKAVQRGLQVKPTIKTSLAPGSRVVREYLERSGLLAYLEALRFHVVGFGCTTCIGGSGPLVEPLAEAVQHHDLLVTAVLSGNRNFEGRVHQQVKASFLASPPLVVAYALAGTMDIDLTQEPLGTDKQGLPVYLRDLWPSQDEVQQIVEQVISAEVFKKGYANVFAGDEQWRALPVTESVLFDWDPDSTYIQEPPFCQDQAPLADIMGARALVVLDDSVTTDHISPAGSFAAESPAGQYLQARGVSRRDLNTYGARRANHEVMIRGTFGNIRLRNHLAEGHEGYYTRCHLDGMLCTIAEAAERYRTARIPLLVIAGKEYGCGSSRDWAAKGPALLGVRAVLAESFERIHRSNLVGMGILPLQFLEGESKESLGLTGQEVYHITCLTSGLKPRQLIEVQVEREDGTRFSFQTIACLNSQVEVAYYENGGILPTVLYKLLHKD</sequence>
<dbReference type="InterPro" id="IPR036008">
    <property type="entry name" value="Aconitase_4Fe-4S_dom"/>
</dbReference>
<keyword evidence="4 7" id="KW-0408">Iron</keyword>
<dbReference type="KEGG" id="kbs:EPA93_12530"/>
<comment type="function">
    <text evidence="7">Catalyzes the isomerization of citrate to isocitrate via cis-aconitate.</text>
</comment>
<dbReference type="InterPro" id="IPR044137">
    <property type="entry name" value="AcnA_IRP_Swivel"/>
</dbReference>
<dbReference type="NCBIfam" id="NF006757">
    <property type="entry name" value="PRK09277.1"/>
    <property type="match status" value="1"/>
</dbReference>
<reference evidence="10 11" key="1">
    <citation type="submission" date="2019-01" db="EMBL/GenBank/DDBJ databases">
        <title>Ktedonosporobacter rubrisoli SCAWS-G2.</title>
        <authorList>
            <person name="Huang Y."/>
            <person name="Yan B."/>
        </authorList>
    </citation>
    <scope>NUCLEOTIDE SEQUENCE [LARGE SCALE GENOMIC DNA]</scope>
    <source>
        <strain evidence="10 11">SCAWS-G2</strain>
    </source>
</reference>
<dbReference type="OrthoDB" id="9764318at2"/>
<keyword evidence="7" id="KW-0004">4Fe-4S</keyword>
<dbReference type="AlphaFoldDB" id="A0A4P6JNH0"/>
<dbReference type="NCBIfam" id="NF009520">
    <property type="entry name" value="PRK12881.1"/>
    <property type="match status" value="1"/>
</dbReference>
<evidence type="ECO:0000256" key="3">
    <source>
        <dbReference type="ARBA" id="ARBA00022723"/>
    </source>
</evidence>
<dbReference type="InterPro" id="IPR000573">
    <property type="entry name" value="AconitaseA/IPMdHydase_ssu_swvl"/>
</dbReference>
<keyword evidence="11" id="KW-1185">Reference proteome</keyword>
<evidence type="ECO:0000313" key="10">
    <source>
        <dbReference type="EMBL" id="QBD76785.1"/>
    </source>
</evidence>
<evidence type="ECO:0000256" key="1">
    <source>
        <dbReference type="ARBA" id="ARBA00001966"/>
    </source>
</evidence>
<dbReference type="EC" id="4.2.1.3" evidence="7"/>
<dbReference type="FunFam" id="3.20.19.10:FF:000001">
    <property type="entry name" value="Aconitate hydratase"/>
    <property type="match status" value="1"/>
</dbReference>
<dbReference type="RefSeq" id="WP_129887849.1">
    <property type="nucleotide sequence ID" value="NZ_CP035758.1"/>
</dbReference>
<dbReference type="PANTHER" id="PTHR11670">
    <property type="entry name" value="ACONITASE/IRON-RESPONSIVE ELEMENT FAMILY MEMBER"/>
    <property type="match status" value="1"/>
</dbReference>
<evidence type="ECO:0000256" key="5">
    <source>
        <dbReference type="ARBA" id="ARBA00023014"/>
    </source>
</evidence>
<gene>
    <name evidence="10" type="primary">acnA</name>
    <name evidence="10" type="ORF">EPA93_12530</name>
</gene>
<accession>A0A4P6JNH0</accession>
<dbReference type="CDD" id="cd01580">
    <property type="entry name" value="AcnA_IRP_Swivel"/>
    <property type="match status" value="1"/>
</dbReference>
<dbReference type="Proteomes" id="UP000290365">
    <property type="component" value="Chromosome"/>
</dbReference>
<keyword evidence="5 7" id="KW-0411">Iron-sulfur</keyword>
<comment type="catalytic activity">
    <reaction evidence="7">
        <text>citrate = D-threo-isocitrate</text>
        <dbReference type="Rhea" id="RHEA:10336"/>
        <dbReference type="ChEBI" id="CHEBI:15562"/>
        <dbReference type="ChEBI" id="CHEBI:16947"/>
        <dbReference type="EC" id="4.2.1.3"/>
    </reaction>
</comment>
<evidence type="ECO:0000259" key="8">
    <source>
        <dbReference type="Pfam" id="PF00330"/>
    </source>
</evidence>
<dbReference type="Gene3D" id="6.10.190.10">
    <property type="match status" value="1"/>
</dbReference>
<dbReference type="Gene3D" id="3.30.499.10">
    <property type="entry name" value="Aconitase, domain 3"/>
    <property type="match status" value="2"/>
</dbReference>
<evidence type="ECO:0000256" key="2">
    <source>
        <dbReference type="ARBA" id="ARBA00007185"/>
    </source>
</evidence>
<dbReference type="InterPro" id="IPR018136">
    <property type="entry name" value="Aconitase_4Fe-4S_BS"/>
</dbReference>
<evidence type="ECO:0000256" key="4">
    <source>
        <dbReference type="ARBA" id="ARBA00023004"/>
    </source>
</evidence>
<comment type="similarity">
    <text evidence="2 7">Belongs to the aconitase/IPM isomerase family.</text>
</comment>
<dbReference type="GO" id="GO:0051539">
    <property type="term" value="F:4 iron, 4 sulfur cluster binding"/>
    <property type="evidence" value="ECO:0007669"/>
    <property type="project" value="UniProtKB-KW"/>
</dbReference>
<dbReference type="PRINTS" id="PR00415">
    <property type="entry name" value="ACONITASE"/>
</dbReference>
<dbReference type="SUPFAM" id="SSF53732">
    <property type="entry name" value="Aconitase iron-sulfur domain"/>
    <property type="match status" value="1"/>
</dbReference>